<evidence type="ECO:0000313" key="6">
    <source>
        <dbReference type="EMBL" id="MVM31463.1"/>
    </source>
</evidence>
<protein>
    <submittedName>
        <fullName evidence="6">Intradiol ring-cleavage dioxygenase</fullName>
    </submittedName>
</protein>
<accession>A0A7K1SCB4</accession>
<evidence type="ECO:0000313" key="7">
    <source>
        <dbReference type="Proteomes" id="UP000436006"/>
    </source>
</evidence>
<dbReference type="GO" id="GO:0016702">
    <property type="term" value="F:oxidoreductase activity, acting on single donors with incorporation of molecular oxygen, incorporation of two atoms of oxygen"/>
    <property type="evidence" value="ECO:0007669"/>
    <property type="project" value="InterPro"/>
</dbReference>
<dbReference type="EMBL" id="WPIN01000005">
    <property type="protein sequence ID" value="MVM31463.1"/>
    <property type="molecule type" value="Genomic_DNA"/>
</dbReference>
<evidence type="ECO:0000256" key="4">
    <source>
        <dbReference type="SAM" id="SignalP"/>
    </source>
</evidence>
<sequence length="211" mass="23819">MKNQLFFLLIATMTLTLNAFGQDKKVGGPCEGCEAIYESPVPFDKLDSFVKMPDATWTGKKPLGINGIVYKADGKTPAPGVILYIYHTDETGHYSPKEGAKGWEKRHGSIRSWMRTNEKGEYKFVTLRPAPYPGRTDPAHIHITVKEPGLNEYYIDEYLFANDPLLTPEKRQKLENRGGNGILTLIDVGNMYKAERHIYLGRNIPNYPTNP</sequence>
<comment type="caution">
    <text evidence="6">The sequence shown here is derived from an EMBL/GenBank/DDBJ whole genome shotgun (WGS) entry which is preliminary data.</text>
</comment>
<keyword evidence="7" id="KW-1185">Reference proteome</keyword>
<gene>
    <name evidence="6" type="ORF">GO755_15565</name>
</gene>
<reference evidence="6 7" key="1">
    <citation type="submission" date="2019-12" db="EMBL/GenBank/DDBJ databases">
        <title>Spirosoma sp. HMF4905 genome sequencing and assembly.</title>
        <authorList>
            <person name="Kang H."/>
            <person name="Cha I."/>
            <person name="Kim H."/>
            <person name="Joh K."/>
        </authorList>
    </citation>
    <scope>NUCLEOTIDE SEQUENCE [LARGE SCALE GENOMIC DNA]</scope>
    <source>
        <strain evidence="6 7">HMF4905</strain>
    </source>
</reference>
<dbReference type="RefSeq" id="WP_157586100.1">
    <property type="nucleotide sequence ID" value="NZ_WPIN01000005.1"/>
</dbReference>
<keyword evidence="2 6" id="KW-0223">Dioxygenase</keyword>
<feature type="signal peptide" evidence="4">
    <location>
        <begin position="1"/>
        <end position="19"/>
    </location>
</feature>
<dbReference type="PANTHER" id="PTHR33711:SF10">
    <property type="entry name" value="INTRADIOL RING-CLEAVAGE DIOXYGENASES DOMAIN-CONTAINING PROTEIN"/>
    <property type="match status" value="1"/>
</dbReference>
<keyword evidence="4" id="KW-0732">Signal</keyword>
<feature type="domain" description="Intradiol ring-cleavage dioxygenases" evidence="5">
    <location>
        <begin position="51"/>
        <end position="167"/>
    </location>
</feature>
<keyword evidence="3" id="KW-0560">Oxidoreductase</keyword>
<dbReference type="SUPFAM" id="SSF49482">
    <property type="entry name" value="Aromatic compound dioxygenase"/>
    <property type="match status" value="1"/>
</dbReference>
<dbReference type="Pfam" id="PF00775">
    <property type="entry name" value="Dioxygenase_C"/>
    <property type="match status" value="1"/>
</dbReference>
<dbReference type="InterPro" id="IPR000627">
    <property type="entry name" value="Intradiol_dOase_C"/>
</dbReference>
<dbReference type="Proteomes" id="UP000436006">
    <property type="component" value="Unassembled WGS sequence"/>
</dbReference>
<evidence type="ECO:0000259" key="5">
    <source>
        <dbReference type="Pfam" id="PF00775"/>
    </source>
</evidence>
<dbReference type="Gene3D" id="2.60.130.10">
    <property type="entry name" value="Aromatic compound dioxygenase"/>
    <property type="match status" value="1"/>
</dbReference>
<comment type="similarity">
    <text evidence="1">Belongs to the intradiol ring-cleavage dioxygenase family.</text>
</comment>
<dbReference type="PANTHER" id="PTHR33711">
    <property type="entry name" value="DIOXYGENASE, PUTATIVE (AFU_ORTHOLOGUE AFUA_2G02910)-RELATED"/>
    <property type="match status" value="1"/>
</dbReference>
<organism evidence="6 7">
    <name type="scientific">Spirosoma arboris</name>
    <dbReference type="NCBI Taxonomy" id="2682092"/>
    <lineage>
        <taxon>Bacteria</taxon>
        <taxon>Pseudomonadati</taxon>
        <taxon>Bacteroidota</taxon>
        <taxon>Cytophagia</taxon>
        <taxon>Cytophagales</taxon>
        <taxon>Cytophagaceae</taxon>
        <taxon>Spirosoma</taxon>
    </lineage>
</organism>
<dbReference type="InterPro" id="IPR050770">
    <property type="entry name" value="Intradiol_RC_Dioxygenase"/>
</dbReference>
<evidence type="ECO:0000256" key="3">
    <source>
        <dbReference type="ARBA" id="ARBA00023002"/>
    </source>
</evidence>
<dbReference type="InterPro" id="IPR015889">
    <property type="entry name" value="Intradiol_dOase_core"/>
</dbReference>
<evidence type="ECO:0000256" key="2">
    <source>
        <dbReference type="ARBA" id="ARBA00022964"/>
    </source>
</evidence>
<proteinExistence type="inferred from homology"/>
<dbReference type="GO" id="GO:0008199">
    <property type="term" value="F:ferric iron binding"/>
    <property type="evidence" value="ECO:0007669"/>
    <property type="project" value="InterPro"/>
</dbReference>
<evidence type="ECO:0000256" key="1">
    <source>
        <dbReference type="ARBA" id="ARBA00007825"/>
    </source>
</evidence>
<dbReference type="AlphaFoldDB" id="A0A7K1SCB4"/>
<name>A0A7K1SCB4_9BACT</name>
<feature type="chain" id="PRO_5029874897" evidence="4">
    <location>
        <begin position="20"/>
        <end position="211"/>
    </location>
</feature>